<feature type="compositionally biased region" description="Acidic residues" evidence="1">
    <location>
        <begin position="89"/>
        <end position="113"/>
    </location>
</feature>
<feature type="compositionally biased region" description="Basic and acidic residues" evidence="1">
    <location>
        <begin position="114"/>
        <end position="136"/>
    </location>
</feature>
<protein>
    <submittedName>
        <fullName evidence="2">Uncharacterized protein</fullName>
    </submittedName>
</protein>
<evidence type="ECO:0000313" key="2">
    <source>
        <dbReference type="EMBL" id="RRT76466.1"/>
    </source>
</evidence>
<dbReference type="EMBL" id="AMZH03002185">
    <property type="protein sequence ID" value="RRT76466.1"/>
    <property type="molecule type" value="Genomic_DNA"/>
</dbReference>
<proteinExistence type="predicted"/>
<organism evidence="2 3">
    <name type="scientific">Ensete ventricosum</name>
    <name type="common">Abyssinian banana</name>
    <name type="synonym">Musa ensete</name>
    <dbReference type="NCBI Taxonomy" id="4639"/>
    <lineage>
        <taxon>Eukaryota</taxon>
        <taxon>Viridiplantae</taxon>
        <taxon>Streptophyta</taxon>
        <taxon>Embryophyta</taxon>
        <taxon>Tracheophyta</taxon>
        <taxon>Spermatophyta</taxon>
        <taxon>Magnoliopsida</taxon>
        <taxon>Liliopsida</taxon>
        <taxon>Zingiberales</taxon>
        <taxon>Musaceae</taxon>
        <taxon>Ensete</taxon>
    </lineage>
</organism>
<feature type="region of interest" description="Disordered" evidence="1">
    <location>
        <begin position="76"/>
        <end position="136"/>
    </location>
</feature>
<evidence type="ECO:0000313" key="3">
    <source>
        <dbReference type="Proteomes" id="UP000287651"/>
    </source>
</evidence>
<accession>A0A427AJU9</accession>
<feature type="region of interest" description="Disordered" evidence="1">
    <location>
        <begin position="1"/>
        <end position="36"/>
    </location>
</feature>
<dbReference type="AlphaFoldDB" id="A0A427AJU9"/>
<name>A0A427AJU9_ENSVE</name>
<gene>
    <name evidence="2" type="ORF">B296_00006359</name>
</gene>
<dbReference type="Proteomes" id="UP000287651">
    <property type="component" value="Unassembled WGS sequence"/>
</dbReference>
<reference evidence="2 3" key="1">
    <citation type="journal article" date="2014" name="Agronomy (Basel)">
        <title>A Draft Genome Sequence for Ensete ventricosum, the Drought-Tolerant Tree Against Hunger.</title>
        <authorList>
            <person name="Harrison J."/>
            <person name="Moore K.A."/>
            <person name="Paszkiewicz K."/>
            <person name="Jones T."/>
            <person name="Grant M."/>
            <person name="Ambacheew D."/>
            <person name="Muzemil S."/>
            <person name="Studholme D.J."/>
        </authorList>
    </citation>
    <scope>NUCLEOTIDE SEQUENCE [LARGE SCALE GENOMIC DNA]</scope>
</reference>
<evidence type="ECO:0000256" key="1">
    <source>
        <dbReference type="SAM" id="MobiDB-lite"/>
    </source>
</evidence>
<feature type="compositionally biased region" description="Acidic residues" evidence="1">
    <location>
        <begin position="11"/>
        <end position="31"/>
    </location>
</feature>
<sequence length="160" mass="17468">MASNIPQGPEVEGDEREESEDEDDEDYEPTVDDSVVVSFLPDEAVYVDLSETIAETAAAELSISEAFEEALEAVRRSEESLSGAVEVVVDSDEETDSEDANDGRDEEEEAVETTEEKEKGGGGESEGLDKTDRVELDPSLFPSCPVCFETWSADGPHRVW</sequence>
<comment type="caution">
    <text evidence="2">The sequence shown here is derived from an EMBL/GenBank/DDBJ whole genome shotgun (WGS) entry which is preliminary data.</text>
</comment>